<dbReference type="PROSITE" id="PS50043">
    <property type="entry name" value="HTH_LUXR_2"/>
    <property type="match status" value="1"/>
</dbReference>
<evidence type="ECO:0000256" key="2">
    <source>
        <dbReference type="ARBA" id="ARBA00023125"/>
    </source>
</evidence>
<evidence type="ECO:0000259" key="4">
    <source>
        <dbReference type="PROSITE" id="PS50043"/>
    </source>
</evidence>
<keyword evidence="2" id="KW-0238">DNA-binding</keyword>
<name>A0A5M3WE73_9ACTN</name>
<reference evidence="5 6" key="1">
    <citation type="submission" date="2019-10" db="EMBL/GenBank/DDBJ databases">
        <title>Whole genome shotgun sequence of Acrocarpospora corrugata NBRC 13972.</title>
        <authorList>
            <person name="Ichikawa N."/>
            <person name="Kimura A."/>
            <person name="Kitahashi Y."/>
            <person name="Komaki H."/>
            <person name="Oguchi A."/>
        </authorList>
    </citation>
    <scope>NUCLEOTIDE SEQUENCE [LARGE SCALE GENOMIC DNA]</scope>
    <source>
        <strain evidence="5 6">NBRC 13972</strain>
    </source>
</reference>
<proteinExistence type="predicted"/>
<keyword evidence="6" id="KW-1185">Reference proteome</keyword>
<dbReference type="SUPFAM" id="SSF46894">
    <property type="entry name" value="C-terminal effector domain of the bipartite response regulators"/>
    <property type="match status" value="1"/>
</dbReference>
<keyword evidence="3" id="KW-0804">Transcription</keyword>
<dbReference type="InterPro" id="IPR016032">
    <property type="entry name" value="Sig_transdc_resp-reg_C-effctor"/>
</dbReference>
<dbReference type="AlphaFoldDB" id="A0A5M3WE73"/>
<feature type="domain" description="HTH luxR-type" evidence="4">
    <location>
        <begin position="1"/>
        <end position="48"/>
    </location>
</feature>
<dbReference type="CDD" id="cd06170">
    <property type="entry name" value="LuxR_C_like"/>
    <property type="match status" value="1"/>
</dbReference>
<sequence>MSRSGLSNAEIARELDIAEPTAKTHVSRVLAKLGLQSRAQAAAFYAGM</sequence>
<comment type="caution">
    <text evidence="5">The sequence shown here is derived from an EMBL/GenBank/DDBJ whole genome shotgun (WGS) entry which is preliminary data.</text>
</comment>
<protein>
    <recommendedName>
        <fullName evidence="4">HTH luxR-type domain-containing protein</fullName>
    </recommendedName>
</protein>
<dbReference type="PANTHER" id="PTHR44688">
    <property type="entry name" value="DNA-BINDING TRANSCRIPTIONAL ACTIVATOR DEVR_DOSR"/>
    <property type="match status" value="1"/>
</dbReference>
<dbReference type="PANTHER" id="PTHR44688:SF16">
    <property type="entry name" value="DNA-BINDING TRANSCRIPTIONAL ACTIVATOR DEVR_DOSR"/>
    <property type="match status" value="1"/>
</dbReference>
<dbReference type="Proteomes" id="UP000334990">
    <property type="component" value="Unassembled WGS sequence"/>
</dbReference>
<dbReference type="Gene3D" id="1.10.10.10">
    <property type="entry name" value="Winged helix-like DNA-binding domain superfamily/Winged helix DNA-binding domain"/>
    <property type="match status" value="1"/>
</dbReference>
<evidence type="ECO:0000256" key="1">
    <source>
        <dbReference type="ARBA" id="ARBA00023015"/>
    </source>
</evidence>
<gene>
    <name evidence="5" type="ORF">Acor_67760</name>
</gene>
<dbReference type="GO" id="GO:0006355">
    <property type="term" value="P:regulation of DNA-templated transcription"/>
    <property type="evidence" value="ECO:0007669"/>
    <property type="project" value="InterPro"/>
</dbReference>
<dbReference type="EMBL" id="BLAD01000086">
    <property type="protein sequence ID" value="GES04708.1"/>
    <property type="molecule type" value="Genomic_DNA"/>
</dbReference>
<evidence type="ECO:0000313" key="5">
    <source>
        <dbReference type="EMBL" id="GES04708.1"/>
    </source>
</evidence>
<dbReference type="InterPro" id="IPR000792">
    <property type="entry name" value="Tscrpt_reg_LuxR_C"/>
</dbReference>
<dbReference type="InterPro" id="IPR036388">
    <property type="entry name" value="WH-like_DNA-bd_sf"/>
</dbReference>
<dbReference type="SMART" id="SM00421">
    <property type="entry name" value="HTH_LUXR"/>
    <property type="match status" value="1"/>
</dbReference>
<keyword evidence="1" id="KW-0805">Transcription regulation</keyword>
<dbReference type="GO" id="GO:0003677">
    <property type="term" value="F:DNA binding"/>
    <property type="evidence" value="ECO:0007669"/>
    <property type="project" value="UniProtKB-KW"/>
</dbReference>
<dbReference type="Pfam" id="PF00196">
    <property type="entry name" value="GerE"/>
    <property type="match status" value="1"/>
</dbReference>
<evidence type="ECO:0000313" key="6">
    <source>
        <dbReference type="Proteomes" id="UP000334990"/>
    </source>
</evidence>
<organism evidence="5 6">
    <name type="scientific">Acrocarpospora corrugata</name>
    <dbReference type="NCBI Taxonomy" id="35763"/>
    <lineage>
        <taxon>Bacteria</taxon>
        <taxon>Bacillati</taxon>
        <taxon>Actinomycetota</taxon>
        <taxon>Actinomycetes</taxon>
        <taxon>Streptosporangiales</taxon>
        <taxon>Streptosporangiaceae</taxon>
        <taxon>Acrocarpospora</taxon>
    </lineage>
</organism>
<evidence type="ECO:0000256" key="3">
    <source>
        <dbReference type="ARBA" id="ARBA00023163"/>
    </source>
</evidence>
<accession>A0A5M3WE73</accession>
<dbReference type="PRINTS" id="PR00038">
    <property type="entry name" value="HTHLUXR"/>
</dbReference>